<evidence type="ECO:0000313" key="2">
    <source>
        <dbReference type="Proteomes" id="UP001156882"/>
    </source>
</evidence>
<proteinExistence type="predicted"/>
<comment type="caution">
    <text evidence="1">The sequence shown here is derived from an EMBL/GenBank/DDBJ whole genome shotgun (WGS) entry which is preliminary data.</text>
</comment>
<name>A0ABQ6CRB1_9HYPH</name>
<sequence length="137" mass="16034">MELFAHEGITPDIRKTFVVYLASHNRPVHEVLFPTLRDIRQDYESNFRGMTIEPVELEALLAARERMLAELQHGLSTDERSFLLTLVTNQPEWSLLGLPHVEQLPGIRWKLHNLERLQRSNPRKFAEQSKLLAQRLE</sequence>
<dbReference type="Proteomes" id="UP001156882">
    <property type="component" value="Unassembled WGS sequence"/>
</dbReference>
<organism evidence="1 2">
    <name type="scientific">Labrys miyagiensis</name>
    <dbReference type="NCBI Taxonomy" id="346912"/>
    <lineage>
        <taxon>Bacteria</taxon>
        <taxon>Pseudomonadati</taxon>
        <taxon>Pseudomonadota</taxon>
        <taxon>Alphaproteobacteria</taxon>
        <taxon>Hyphomicrobiales</taxon>
        <taxon>Xanthobacteraceae</taxon>
        <taxon>Labrys</taxon>
    </lineage>
</organism>
<keyword evidence="2" id="KW-1185">Reference proteome</keyword>
<gene>
    <name evidence="1" type="ORF">GCM10007874_56900</name>
</gene>
<evidence type="ECO:0000313" key="1">
    <source>
        <dbReference type="EMBL" id="GLS22670.1"/>
    </source>
</evidence>
<reference evidence="2" key="1">
    <citation type="journal article" date="2019" name="Int. J. Syst. Evol. Microbiol.">
        <title>The Global Catalogue of Microorganisms (GCM) 10K type strain sequencing project: providing services to taxonomists for standard genome sequencing and annotation.</title>
        <authorList>
            <consortium name="The Broad Institute Genomics Platform"/>
            <consortium name="The Broad Institute Genome Sequencing Center for Infectious Disease"/>
            <person name="Wu L."/>
            <person name="Ma J."/>
        </authorList>
    </citation>
    <scope>NUCLEOTIDE SEQUENCE [LARGE SCALE GENOMIC DNA]</scope>
    <source>
        <strain evidence="2">NBRC 101365</strain>
    </source>
</reference>
<protein>
    <submittedName>
        <fullName evidence="1">Uncharacterized protein</fullName>
    </submittedName>
</protein>
<accession>A0ABQ6CRB1</accession>
<dbReference type="EMBL" id="BSPC01000065">
    <property type="protein sequence ID" value="GLS22670.1"/>
    <property type="molecule type" value="Genomic_DNA"/>
</dbReference>